<evidence type="ECO:0000256" key="5">
    <source>
        <dbReference type="PROSITE-ProRule" id="PRU00325"/>
    </source>
</evidence>
<evidence type="ECO:0000256" key="1">
    <source>
        <dbReference type="ARBA" id="ARBA00022691"/>
    </source>
</evidence>
<protein>
    <submittedName>
        <fullName evidence="7">Uncharacterized protein Rv2102</fullName>
    </submittedName>
</protein>
<evidence type="ECO:0000313" key="8">
    <source>
        <dbReference type="Proteomes" id="UP000887116"/>
    </source>
</evidence>
<dbReference type="GO" id="GO:0016491">
    <property type="term" value="F:oxidoreductase activity"/>
    <property type="evidence" value="ECO:0007669"/>
    <property type="project" value="InterPro"/>
</dbReference>
<evidence type="ECO:0000256" key="3">
    <source>
        <dbReference type="ARBA" id="ARBA00023004"/>
    </source>
</evidence>
<reference evidence="7" key="1">
    <citation type="submission" date="2020-07" db="EMBL/GenBank/DDBJ databases">
        <title>Multicomponent nature underlies the extraordinary mechanical properties of spider dragline silk.</title>
        <authorList>
            <person name="Kono N."/>
            <person name="Nakamura H."/>
            <person name="Mori M."/>
            <person name="Yoshida Y."/>
            <person name="Ohtoshi R."/>
            <person name="Malay A.D."/>
            <person name="Moran D.A.P."/>
            <person name="Tomita M."/>
            <person name="Numata K."/>
            <person name="Arakawa K."/>
        </authorList>
    </citation>
    <scope>NUCLEOTIDE SEQUENCE</scope>
</reference>
<keyword evidence="5" id="KW-0863">Zinc-finger</keyword>
<dbReference type="OrthoDB" id="10225044at2759"/>
<keyword evidence="3" id="KW-0408">Iron</keyword>
<gene>
    <name evidence="7" type="primary">Rv2102</name>
    <name evidence="7" type="ORF">TNCT_702231</name>
</gene>
<dbReference type="InterPro" id="IPR007527">
    <property type="entry name" value="Znf_SWIM"/>
</dbReference>
<dbReference type="CDD" id="cd01335">
    <property type="entry name" value="Radical_SAM"/>
    <property type="match status" value="1"/>
</dbReference>
<dbReference type="PANTHER" id="PTHR43273:SF8">
    <property type="entry name" value="RADICAL SAM DOMAIN PROTEIN"/>
    <property type="match status" value="1"/>
</dbReference>
<feature type="domain" description="SWIM-type" evidence="6">
    <location>
        <begin position="116"/>
        <end position="147"/>
    </location>
</feature>
<dbReference type="Proteomes" id="UP000887116">
    <property type="component" value="Unassembled WGS sequence"/>
</dbReference>
<dbReference type="GO" id="GO:0008270">
    <property type="term" value="F:zinc ion binding"/>
    <property type="evidence" value="ECO:0007669"/>
    <property type="project" value="UniProtKB-KW"/>
</dbReference>
<comment type="caution">
    <text evidence="7">The sequence shown here is derived from an EMBL/GenBank/DDBJ whole genome shotgun (WGS) entry which is preliminary data.</text>
</comment>
<keyword evidence="5" id="KW-0862">Zinc</keyword>
<dbReference type="PROSITE" id="PS50966">
    <property type="entry name" value="ZF_SWIM"/>
    <property type="match status" value="1"/>
</dbReference>
<dbReference type="PANTHER" id="PTHR43273">
    <property type="entry name" value="ANAEROBIC SULFATASE-MATURATING ENZYME HOMOLOG ASLB-RELATED"/>
    <property type="match status" value="1"/>
</dbReference>
<dbReference type="InterPro" id="IPR007197">
    <property type="entry name" value="rSAM"/>
</dbReference>
<keyword evidence="2" id="KW-0479">Metal-binding</keyword>
<dbReference type="EMBL" id="BMAO01008784">
    <property type="protein sequence ID" value="GFR26342.1"/>
    <property type="molecule type" value="Genomic_DNA"/>
</dbReference>
<dbReference type="Pfam" id="PF04055">
    <property type="entry name" value="Radical_SAM"/>
    <property type="match status" value="1"/>
</dbReference>
<name>A0A8X6HLY2_TRICU</name>
<evidence type="ECO:0000313" key="7">
    <source>
        <dbReference type="EMBL" id="GFR26342.1"/>
    </source>
</evidence>
<dbReference type="InterPro" id="IPR013785">
    <property type="entry name" value="Aldolase_TIM"/>
</dbReference>
<sequence>MTIYGRTWWGKKWLQSFDGIDYDNRLPRGRTCANTGRAFDIKINGHIVTAKVHSSAYKIRAHPYKVEIILNELSSSEQHTIRQIIETSPSILSKLINRQLPTSLFDKLNDLGIKLFPSNWEEMNANCNCPDWAMPCKHIAAGVKDLDITNLLVEFHGGEPLMQKKYSFVQMCQKIQITAQQLNLNSIEFALQTNGMLIDTEWIKIFKEYNIGIGISLDGTKGLNDTYRLDKRGKGTYDRVVSKIRLCQESDYNFGLLSVINPEANGADVYNHFVKELKLVHFDFLLPEAHYGSLPTYPPERYVSKEVYCINALELFYNNHSRVEGFGKRSPFVLPLICVSNNGDLGPLDELRTCVPHKFVEYNISNTSWAQFLEDKFFNDFLTNMGSKPDDCRQCCYANICGGGDYGHRFDLTNANFNNPSVYCEGLKVFWQRIVQFLLMHGLSQEKLKQILLS</sequence>
<dbReference type="InterPro" id="IPR023867">
    <property type="entry name" value="Sulphatase_maturase_rSAM"/>
</dbReference>
<evidence type="ECO:0000259" key="6">
    <source>
        <dbReference type="PROSITE" id="PS50966"/>
    </source>
</evidence>
<dbReference type="GO" id="GO:0051536">
    <property type="term" value="F:iron-sulfur cluster binding"/>
    <property type="evidence" value="ECO:0007669"/>
    <property type="project" value="UniProtKB-KW"/>
</dbReference>
<organism evidence="7 8">
    <name type="scientific">Trichonephila clavata</name>
    <name type="common">Joro spider</name>
    <name type="synonym">Nephila clavata</name>
    <dbReference type="NCBI Taxonomy" id="2740835"/>
    <lineage>
        <taxon>Eukaryota</taxon>
        <taxon>Metazoa</taxon>
        <taxon>Ecdysozoa</taxon>
        <taxon>Arthropoda</taxon>
        <taxon>Chelicerata</taxon>
        <taxon>Arachnida</taxon>
        <taxon>Araneae</taxon>
        <taxon>Araneomorphae</taxon>
        <taxon>Entelegynae</taxon>
        <taxon>Araneoidea</taxon>
        <taxon>Nephilidae</taxon>
        <taxon>Trichonephila</taxon>
    </lineage>
</organism>
<proteinExistence type="predicted"/>
<dbReference type="Gene3D" id="3.20.20.70">
    <property type="entry name" value="Aldolase class I"/>
    <property type="match status" value="1"/>
</dbReference>
<dbReference type="SUPFAM" id="SSF102114">
    <property type="entry name" value="Radical SAM enzymes"/>
    <property type="match status" value="1"/>
</dbReference>
<evidence type="ECO:0000256" key="2">
    <source>
        <dbReference type="ARBA" id="ARBA00022723"/>
    </source>
</evidence>
<keyword evidence="8" id="KW-1185">Reference proteome</keyword>
<accession>A0A8X6HLY2</accession>
<keyword evidence="1" id="KW-0949">S-adenosyl-L-methionine</keyword>
<dbReference type="InterPro" id="IPR058240">
    <property type="entry name" value="rSAM_sf"/>
</dbReference>
<dbReference type="AlphaFoldDB" id="A0A8X6HLY2"/>
<keyword evidence="4" id="KW-0411">Iron-sulfur</keyword>
<evidence type="ECO:0000256" key="4">
    <source>
        <dbReference type="ARBA" id="ARBA00023014"/>
    </source>
</evidence>